<organism evidence="3 4">
    <name type="scientific">Candidatus Magasanikbacteria bacterium GW2011_GWE2_42_7</name>
    <dbReference type="NCBI Taxonomy" id="1619052"/>
    <lineage>
        <taxon>Bacteria</taxon>
        <taxon>Candidatus Magasanikiibacteriota</taxon>
    </lineage>
</organism>
<evidence type="ECO:0000313" key="4">
    <source>
        <dbReference type="Proteomes" id="UP000033867"/>
    </source>
</evidence>
<dbReference type="InterPro" id="IPR001173">
    <property type="entry name" value="Glyco_trans_2-like"/>
</dbReference>
<keyword evidence="1" id="KW-0812">Transmembrane</keyword>
<proteinExistence type="predicted"/>
<dbReference type="AlphaFoldDB" id="A0A0G1BAN9"/>
<accession>A0A0G1BAN9</accession>
<protein>
    <submittedName>
        <fullName evidence="3">Glycosyl transferase</fullName>
    </submittedName>
</protein>
<gene>
    <name evidence="3" type="ORF">UV42_C0059G0004</name>
</gene>
<comment type="caution">
    <text evidence="3">The sequence shown here is derived from an EMBL/GenBank/DDBJ whole genome shotgun (WGS) entry which is preliminary data.</text>
</comment>
<dbReference type="GO" id="GO:0016740">
    <property type="term" value="F:transferase activity"/>
    <property type="evidence" value="ECO:0007669"/>
    <property type="project" value="UniProtKB-KW"/>
</dbReference>
<dbReference type="Proteomes" id="UP000033867">
    <property type="component" value="Unassembled WGS sequence"/>
</dbReference>
<feature type="transmembrane region" description="Helical" evidence="1">
    <location>
        <begin position="259"/>
        <end position="276"/>
    </location>
</feature>
<feature type="transmembrane region" description="Helical" evidence="1">
    <location>
        <begin position="235"/>
        <end position="253"/>
    </location>
</feature>
<dbReference type="SUPFAM" id="SSF53448">
    <property type="entry name" value="Nucleotide-diphospho-sugar transferases"/>
    <property type="match status" value="1"/>
</dbReference>
<sequence length="325" mass="36758">MIKYSFIIPVKAINDYVREAVSMVLNIPRDDYEIIVYPDEATGEGWPKTRQIATGHCGPAVKRTKAIEDAQGEILVFIDDDAYPETNFLDILEQDFLDEKVIAVGGPALTPPSDSFWQKVSGAVFLSALSGGCPERYASVGKRGSVDDWPSVNFSIRKEKFGEIGGFNGDFWPGEDTKLCLDLIKKYPKSIIYNPQLIVYHHRRAGLGKHLKQVGGYGLHRGFFAKRYPENSFKLIYFVPSFFLLFVVLGGILSFYSEFILLLYLIGWAVYGLAMMKAFHDIHKHEKNLLIISNALYCIFLTHLVYGANFIRGFVFTKNLISKLR</sequence>
<dbReference type="Gene3D" id="3.90.550.10">
    <property type="entry name" value="Spore Coat Polysaccharide Biosynthesis Protein SpsA, Chain A"/>
    <property type="match status" value="1"/>
</dbReference>
<reference evidence="3 4" key="1">
    <citation type="journal article" date="2015" name="Nature">
        <title>rRNA introns, odd ribosomes, and small enigmatic genomes across a large radiation of phyla.</title>
        <authorList>
            <person name="Brown C.T."/>
            <person name="Hug L.A."/>
            <person name="Thomas B.C."/>
            <person name="Sharon I."/>
            <person name="Castelle C.J."/>
            <person name="Singh A."/>
            <person name="Wilkins M.J."/>
            <person name="Williams K.H."/>
            <person name="Banfield J.F."/>
        </authorList>
    </citation>
    <scope>NUCLEOTIDE SEQUENCE [LARGE SCALE GENOMIC DNA]</scope>
</reference>
<evidence type="ECO:0000313" key="3">
    <source>
        <dbReference type="EMBL" id="KKS70332.1"/>
    </source>
</evidence>
<dbReference type="EMBL" id="LCEK01000059">
    <property type="protein sequence ID" value="KKS70332.1"/>
    <property type="molecule type" value="Genomic_DNA"/>
</dbReference>
<evidence type="ECO:0000256" key="1">
    <source>
        <dbReference type="SAM" id="Phobius"/>
    </source>
</evidence>
<dbReference type="InterPro" id="IPR050834">
    <property type="entry name" value="Glycosyltransf_2"/>
</dbReference>
<evidence type="ECO:0000259" key="2">
    <source>
        <dbReference type="Pfam" id="PF00535"/>
    </source>
</evidence>
<keyword evidence="1" id="KW-1133">Transmembrane helix</keyword>
<dbReference type="Pfam" id="PF00535">
    <property type="entry name" value="Glycos_transf_2"/>
    <property type="match status" value="1"/>
</dbReference>
<dbReference type="InterPro" id="IPR029044">
    <property type="entry name" value="Nucleotide-diphossugar_trans"/>
</dbReference>
<feature type="domain" description="Glycosyltransferase 2-like" evidence="2">
    <location>
        <begin position="5"/>
        <end position="129"/>
    </location>
</feature>
<keyword evidence="3" id="KW-0808">Transferase</keyword>
<feature type="transmembrane region" description="Helical" evidence="1">
    <location>
        <begin position="288"/>
        <end position="306"/>
    </location>
</feature>
<name>A0A0G1BAN9_9BACT</name>
<keyword evidence="1" id="KW-0472">Membrane</keyword>
<dbReference type="PANTHER" id="PTHR43685">
    <property type="entry name" value="GLYCOSYLTRANSFERASE"/>
    <property type="match status" value="1"/>
</dbReference>
<dbReference type="PANTHER" id="PTHR43685:SF3">
    <property type="entry name" value="SLR2126 PROTEIN"/>
    <property type="match status" value="1"/>
</dbReference>